<gene>
    <name evidence="2" type="ORF">GCM10010993_08770</name>
</gene>
<proteinExistence type="predicted"/>
<dbReference type="Proteomes" id="UP000635885">
    <property type="component" value="Unassembled WGS sequence"/>
</dbReference>
<evidence type="ECO:0000313" key="2">
    <source>
        <dbReference type="EMBL" id="GGC32029.1"/>
    </source>
</evidence>
<feature type="chain" id="PRO_5046617677" description="DUF4382 domain-containing protein" evidence="1">
    <location>
        <begin position="25"/>
        <end position="243"/>
    </location>
</feature>
<protein>
    <recommendedName>
        <fullName evidence="4">DUF4382 domain-containing protein</fullName>
    </recommendedName>
</protein>
<evidence type="ECO:0008006" key="4">
    <source>
        <dbReference type="Google" id="ProtNLM"/>
    </source>
</evidence>
<dbReference type="PROSITE" id="PS51257">
    <property type="entry name" value="PROKAR_LIPOPROTEIN"/>
    <property type="match status" value="1"/>
</dbReference>
<keyword evidence="3" id="KW-1185">Reference proteome</keyword>
<feature type="signal peptide" evidence="1">
    <location>
        <begin position="1"/>
        <end position="24"/>
    </location>
</feature>
<evidence type="ECO:0000313" key="3">
    <source>
        <dbReference type="Proteomes" id="UP000635885"/>
    </source>
</evidence>
<evidence type="ECO:0000256" key="1">
    <source>
        <dbReference type="SAM" id="SignalP"/>
    </source>
</evidence>
<organism evidence="2 3">
    <name type="scientific">Belliella aquatica</name>
    <dbReference type="NCBI Taxonomy" id="1323734"/>
    <lineage>
        <taxon>Bacteria</taxon>
        <taxon>Pseudomonadati</taxon>
        <taxon>Bacteroidota</taxon>
        <taxon>Cytophagia</taxon>
        <taxon>Cytophagales</taxon>
        <taxon>Cyclobacteriaceae</taxon>
        <taxon>Belliella</taxon>
    </lineage>
</organism>
<name>A0ABQ1M197_9BACT</name>
<reference evidence="3" key="1">
    <citation type="journal article" date="2019" name="Int. J. Syst. Evol. Microbiol.">
        <title>The Global Catalogue of Microorganisms (GCM) 10K type strain sequencing project: providing services to taxonomists for standard genome sequencing and annotation.</title>
        <authorList>
            <consortium name="The Broad Institute Genomics Platform"/>
            <consortium name="The Broad Institute Genome Sequencing Center for Infectious Disease"/>
            <person name="Wu L."/>
            <person name="Ma J."/>
        </authorList>
    </citation>
    <scope>NUCLEOTIDE SEQUENCE [LARGE SCALE GENOMIC DNA]</scope>
    <source>
        <strain evidence="3">CGMCC 1.12479</strain>
    </source>
</reference>
<sequence length="243" mass="27583">MKITKHILTTFVLAAAFAFTSCNNDDELPGTGEGRLGFAFVLNNGGTSSANGRVANSNLTIENGFIQIKELEFEVEGRNEMGIFSREFEIEFNEIRKVTFDEFDESSDFFINIEAGEYKEIELELDLIDYRNEPSIYIEGSYAFEDGSTTPVVFEYYGDEIDFEVEIESDDEEFFTVDAQNNPLALFEISAVNWFRGVTDADFENAEVVDGVILINKDNNTSIYNRVKNNIDEFADIEIELKN</sequence>
<dbReference type="RefSeq" id="WP_188440097.1">
    <property type="nucleotide sequence ID" value="NZ_BMFD01000002.1"/>
</dbReference>
<accession>A0ABQ1M197</accession>
<comment type="caution">
    <text evidence="2">The sequence shown here is derived from an EMBL/GenBank/DDBJ whole genome shotgun (WGS) entry which is preliminary data.</text>
</comment>
<keyword evidence="1" id="KW-0732">Signal</keyword>
<dbReference type="EMBL" id="BMFD01000002">
    <property type="protein sequence ID" value="GGC32029.1"/>
    <property type="molecule type" value="Genomic_DNA"/>
</dbReference>